<evidence type="ECO:0008006" key="3">
    <source>
        <dbReference type="Google" id="ProtNLM"/>
    </source>
</evidence>
<accession>A0ABV4YJL2</accession>
<organism evidence="1 2">
    <name type="scientific">Floridaenema fluviatile BLCC-F154</name>
    <dbReference type="NCBI Taxonomy" id="3153640"/>
    <lineage>
        <taxon>Bacteria</taxon>
        <taxon>Bacillati</taxon>
        <taxon>Cyanobacteriota</taxon>
        <taxon>Cyanophyceae</taxon>
        <taxon>Oscillatoriophycideae</taxon>
        <taxon>Aerosakkonematales</taxon>
        <taxon>Aerosakkonemataceae</taxon>
        <taxon>Floridanema</taxon>
        <taxon>Floridanema fluviatile</taxon>
    </lineage>
</organism>
<dbReference type="EMBL" id="JBHFNS010000087">
    <property type="protein sequence ID" value="MFB2938384.1"/>
    <property type="molecule type" value="Genomic_DNA"/>
</dbReference>
<proteinExistence type="predicted"/>
<protein>
    <recommendedName>
        <fullName evidence="3">5'-3' exonuclease domain-containing protein</fullName>
    </recommendedName>
</protein>
<reference evidence="1 2" key="1">
    <citation type="submission" date="2024-09" db="EMBL/GenBank/DDBJ databases">
        <title>Floridaenema gen nov. (Aerosakkonemataceae, Aerosakkonematales ord. nov., Cyanobacteria) from benthic tropical and subtropical fresh waters, with the description of four new species.</title>
        <authorList>
            <person name="Moretto J.A."/>
            <person name="Berthold D.E."/>
            <person name="Lefler F.W."/>
            <person name="Huang I.-S."/>
            <person name="Laughinghouse H. IV."/>
        </authorList>
    </citation>
    <scope>NUCLEOTIDE SEQUENCE [LARGE SCALE GENOMIC DNA]</scope>
    <source>
        <strain evidence="1 2">BLCC-F154</strain>
    </source>
</reference>
<dbReference type="SUPFAM" id="SSF88723">
    <property type="entry name" value="PIN domain-like"/>
    <property type="match status" value="1"/>
</dbReference>
<evidence type="ECO:0000313" key="2">
    <source>
        <dbReference type="Proteomes" id="UP001576776"/>
    </source>
</evidence>
<comment type="caution">
    <text evidence="1">The sequence shown here is derived from an EMBL/GenBank/DDBJ whole genome shotgun (WGS) entry which is preliminary data.</text>
</comment>
<gene>
    <name evidence="1" type="ORF">ACE1B6_24315</name>
</gene>
<dbReference type="Proteomes" id="UP001576776">
    <property type="component" value="Unassembled WGS sequence"/>
</dbReference>
<name>A0ABV4YJL2_9CYAN</name>
<evidence type="ECO:0000313" key="1">
    <source>
        <dbReference type="EMBL" id="MFB2938384.1"/>
    </source>
</evidence>
<dbReference type="InterPro" id="IPR029060">
    <property type="entry name" value="PIN-like_dom_sf"/>
</dbReference>
<sequence length="320" mass="37162">MQKTRHTTVVFDYSVFCHQLHAIVGNADIPKKHYLGVIKAQLVQVLSQEYLGVLKPNEKFQTVFCVDSKPYWRTEYLLRPEVWEKVERYGKKGKMLEPQPIHYKAGRKFPEYTFTKLKNKMLEVIQNQGWSVMAGQGFEADDMAACIVMCNRMLPPEKQHRLILVTVDTDWLGLLDNNTEWFCMKGWFPRVRMTLDDLNHWSHKRLGTYFDMPTKLWGHKAVFGDKSDNLPPNSPLEVIDLCEPPAEFCSWELSATRNKAMQFLQYPADHSEKYFTDSASRYLMQLGMPKAIRPLDVGKDCLPALQSQLGYYPELELLTA</sequence>
<keyword evidence="2" id="KW-1185">Reference proteome</keyword>
<dbReference type="RefSeq" id="WP_413259865.1">
    <property type="nucleotide sequence ID" value="NZ_JBHFNS010000087.1"/>
</dbReference>
<dbReference type="Gene3D" id="3.40.50.1010">
    <property type="entry name" value="5'-nuclease"/>
    <property type="match status" value="1"/>
</dbReference>